<dbReference type="InterPro" id="IPR000415">
    <property type="entry name" value="Nitroreductase-like"/>
</dbReference>
<reference evidence="1 2" key="1">
    <citation type="submission" date="2020-08" db="EMBL/GenBank/DDBJ databases">
        <title>Genomic Encyclopedia of Type Strains, Phase III (KMG-III): the genomes of soil and plant-associated and newly described type strains.</title>
        <authorList>
            <person name="Whitman W."/>
        </authorList>
    </citation>
    <scope>NUCLEOTIDE SEQUENCE [LARGE SCALE GENOMIC DNA]</scope>
    <source>
        <strain evidence="1 2">CECT 3287</strain>
    </source>
</reference>
<protein>
    <submittedName>
        <fullName evidence="1">Nitroreductase</fullName>
    </submittedName>
</protein>
<gene>
    <name evidence="1" type="ORF">FHR83_006189</name>
</gene>
<dbReference type="RefSeq" id="WP_183224579.1">
    <property type="nucleotide sequence ID" value="NZ_BMPW01000017.1"/>
</dbReference>
<sequence length="327" mass="35715">MTAATRHTTRPVRPRILTQALYRAAVAAGRAPSAHNTQPWRWRLTGNAMDLYLDPDRMNGGRGPVRLLDMISCGAALHHARLTLAALGWRVTVNRRPHPSSAHHVARLHIDGPASASAGTARLARAIRQRHTDLRPVTGSPLGPLDLRTLSQAFTSHDISVHILRPDEVLTLTLAAAHAQHIEAAEAQWHEQLALWTGAGRILGTVDRLRLPTRPGDHDRAATFAVLHGEGDQDIEWLHAGEALSAGWLFATQLGVSVLPFSAPIENTQAHEALRRAVPDLNHPYLMMRLGRHTSEASAAHTARLDAAEIIRHHTPDECGTLLVETP</sequence>
<keyword evidence="2" id="KW-1185">Reference proteome</keyword>
<dbReference type="Gene3D" id="3.40.109.10">
    <property type="entry name" value="NADH Oxidase"/>
    <property type="match status" value="1"/>
</dbReference>
<dbReference type="AlphaFoldDB" id="A0A7W5ALT2"/>
<dbReference type="EMBL" id="JACHXF010000015">
    <property type="protein sequence ID" value="MBB3098490.1"/>
    <property type="molecule type" value="Genomic_DNA"/>
</dbReference>
<dbReference type="Proteomes" id="UP000590749">
    <property type="component" value="Unassembled WGS sequence"/>
</dbReference>
<comment type="caution">
    <text evidence="1">The sequence shown here is derived from an EMBL/GenBank/DDBJ whole genome shotgun (WGS) entry which is preliminary data.</text>
</comment>
<proteinExistence type="predicted"/>
<accession>A0A7W5ALT2</accession>
<dbReference type="GO" id="GO:0016491">
    <property type="term" value="F:oxidoreductase activity"/>
    <property type="evidence" value="ECO:0007669"/>
    <property type="project" value="InterPro"/>
</dbReference>
<name>A0A7W5ALT2_9ACTN</name>
<organism evidence="1 2">
    <name type="scientific">Actinoplanes campanulatus</name>
    <dbReference type="NCBI Taxonomy" id="113559"/>
    <lineage>
        <taxon>Bacteria</taxon>
        <taxon>Bacillati</taxon>
        <taxon>Actinomycetota</taxon>
        <taxon>Actinomycetes</taxon>
        <taxon>Micromonosporales</taxon>
        <taxon>Micromonosporaceae</taxon>
        <taxon>Actinoplanes</taxon>
    </lineage>
</organism>
<dbReference type="SUPFAM" id="SSF55469">
    <property type="entry name" value="FMN-dependent nitroreductase-like"/>
    <property type="match status" value="2"/>
</dbReference>
<evidence type="ECO:0000313" key="2">
    <source>
        <dbReference type="Proteomes" id="UP000590749"/>
    </source>
</evidence>
<evidence type="ECO:0000313" key="1">
    <source>
        <dbReference type="EMBL" id="MBB3098490.1"/>
    </source>
</evidence>